<gene>
    <name evidence="3" type="ORF">A2946_01905</name>
</gene>
<dbReference type="AlphaFoldDB" id="A0A1G2CKK4"/>
<comment type="caution">
    <text evidence="3">The sequence shown here is derived from an EMBL/GenBank/DDBJ whole genome shotgun (WGS) entry which is preliminary data.</text>
</comment>
<evidence type="ECO:0000256" key="1">
    <source>
        <dbReference type="SAM" id="SignalP"/>
    </source>
</evidence>
<evidence type="ECO:0000313" key="4">
    <source>
        <dbReference type="Proteomes" id="UP000178348"/>
    </source>
</evidence>
<feature type="chain" id="PRO_5009582343" description="Peptidoglycan binding-like domain-containing protein" evidence="1">
    <location>
        <begin position="28"/>
        <end position="512"/>
    </location>
</feature>
<dbReference type="Proteomes" id="UP000178348">
    <property type="component" value="Unassembled WGS sequence"/>
</dbReference>
<evidence type="ECO:0000259" key="2">
    <source>
        <dbReference type="Pfam" id="PF01471"/>
    </source>
</evidence>
<keyword evidence="1" id="KW-0732">Signal</keyword>
<dbReference type="EMBL" id="MHLB01000032">
    <property type="protein sequence ID" value="OGZ01742.1"/>
    <property type="molecule type" value="Genomic_DNA"/>
</dbReference>
<dbReference type="SUPFAM" id="SSF47090">
    <property type="entry name" value="PGBD-like"/>
    <property type="match status" value="1"/>
</dbReference>
<reference evidence="3 4" key="1">
    <citation type="journal article" date="2016" name="Nat. Commun.">
        <title>Thousands of microbial genomes shed light on interconnected biogeochemical processes in an aquifer system.</title>
        <authorList>
            <person name="Anantharaman K."/>
            <person name="Brown C.T."/>
            <person name="Hug L.A."/>
            <person name="Sharon I."/>
            <person name="Castelle C.J."/>
            <person name="Probst A.J."/>
            <person name="Thomas B.C."/>
            <person name="Singh A."/>
            <person name="Wilkins M.J."/>
            <person name="Karaoz U."/>
            <person name="Brodie E.L."/>
            <person name="Williams K.H."/>
            <person name="Hubbard S.S."/>
            <person name="Banfield J.F."/>
        </authorList>
    </citation>
    <scope>NUCLEOTIDE SEQUENCE [LARGE SCALE GENOMIC DNA]</scope>
</reference>
<evidence type="ECO:0000313" key="3">
    <source>
        <dbReference type="EMBL" id="OGZ01742.1"/>
    </source>
</evidence>
<name>A0A1G2CKK4_9BACT</name>
<proteinExistence type="predicted"/>
<dbReference type="InterPro" id="IPR036366">
    <property type="entry name" value="PGBDSf"/>
</dbReference>
<dbReference type="Pfam" id="PF01471">
    <property type="entry name" value="PG_binding_1"/>
    <property type="match status" value="1"/>
</dbReference>
<dbReference type="InterPro" id="IPR002477">
    <property type="entry name" value="Peptidoglycan-bd-like"/>
</dbReference>
<dbReference type="InterPro" id="IPR036365">
    <property type="entry name" value="PGBD-like_sf"/>
</dbReference>
<feature type="domain" description="Peptidoglycan binding-like" evidence="2">
    <location>
        <begin position="453"/>
        <end position="508"/>
    </location>
</feature>
<feature type="signal peptide" evidence="1">
    <location>
        <begin position="1"/>
        <end position="27"/>
    </location>
</feature>
<accession>A0A1G2CKK4</accession>
<sequence>MKKIFLPASVAGIASAVCLFGASVAYAAPALSQSSVTLGLGQSVTVSSQASTTAVYWSANTNPSIAALQANGTPQITAIGNQTGSTVATICYVNTASDCASLTITVQSGSVLSFSQNNLTLTAGQNASVTVSGGGGTYSISTNSNTSAVSTTLSGNTITLSALATGIANITVCDQSNNCGTLSATVGNSGPSGSGSLSFSNANPSIAVGQVFSVTVSGGSGYYVTANTNSNVASQSMSSNVLAISGLATGSTTLTVCSTTNGCNYLYVTVGSGTTTTTTATTTTNQAVAFGVANPSMVVGQSMTVSLSGSSGYFISSHPNTSIVQASVSNNAILLYGLSAGSAQITVCASVGGCGTLSVTVTGSTGTTTTATQTTTQTTTQTAAQTATNNSTILATIQSIQSQLTQLLLQIQSMANTLTQLASSVAGSAQTNAVGVTGSGSYAFTQALGVGSQGAEVTALQKRLTALGFYSGSATGYYGALTEAAVKRLQTAHSIEAKGNVGPATRVILNGQ</sequence>
<organism evidence="3 4">
    <name type="scientific">Candidatus Liptonbacteria bacterium RIFCSPLOWO2_01_FULL_53_13</name>
    <dbReference type="NCBI Taxonomy" id="1798651"/>
    <lineage>
        <taxon>Bacteria</taxon>
        <taxon>Candidatus Liptoniibacteriota</taxon>
    </lineage>
</organism>
<protein>
    <recommendedName>
        <fullName evidence="2">Peptidoglycan binding-like domain-containing protein</fullName>
    </recommendedName>
</protein>
<dbReference type="Gene3D" id="1.10.101.10">
    <property type="entry name" value="PGBD-like superfamily/PGBD"/>
    <property type="match status" value="1"/>
</dbReference>